<protein>
    <recommendedName>
        <fullName evidence="8">Adenylosuccinate lyase</fullName>
    </recommendedName>
</protein>
<comment type="caution">
    <text evidence="6">The sequence shown here is derived from an EMBL/GenBank/DDBJ whole genome shotgun (WGS) entry which is preliminary data.</text>
</comment>
<evidence type="ECO:0000256" key="1">
    <source>
        <dbReference type="ARBA" id="ARBA00004706"/>
    </source>
</evidence>
<dbReference type="InterPro" id="IPR013539">
    <property type="entry name" value="PurB_C"/>
</dbReference>
<dbReference type="Gene3D" id="1.10.275.10">
    <property type="entry name" value="Fumarase/aspartase (N-terminal domain)"/>
    <property type="match status" value="3"/>
</dbReference>
<dbReference type="Pfam" id="PF08328">
    <property type="entry name" value="ASL_C"/>
    <property type="match status" value="2"/>
</dbReference>
<dbReference type="InterPro" id="IPR022761">
    <property type="entry name" value="Fumarate_lyase_N"/>
</dbReference>
<evidence type="ECO:0008006" key="8">
    <source>
        <dbReference type="Google" id="ProtNLM"/>
    </source>
</evidence>
<sequence length="978" mass="110191">MHYPEEEFTEPPGILAGRPLERLSKTSKLWMLMDHLHVKWLMRLSQIPEFTEVPNFSEDAQSFLQGIIGRFSTSDAFEIMDIEDKTNEGVEAVEYFLKQKCRSHPEIAKVLDFFYFPFACDINELAYTLMLRNALYGEVFPSINALIERVCYMSKTSSSIPILSRTNGQTATATATTLGKEMANFAVRLNIQKRAISQVEIMARFAGTAGNYNAHIVAYPSINWPQFAEEFVTSLGVGFNPYGTHLETDHCMPKILDAVIGFNSILTEFCEYLCDYVSLTTKAGQVGSYTMSHEDFSDSKRYLSSARLDLSNFKLTDSGVLEAMGVGLENSITAYTYTALGIERIWFREAEMSEELNQSWEVLAEAIQTVMGRYGVNEPYEKLKELTSGRIVSKERFRELIEGLELPEEPKLILLKLTPLSYVGPAVKLARMVDMAVKNTNVPAKKVKMVPGNSCQFEHLSFMSLLRLDGQYWRKVMNSAPFMSEYGLIYFRVLVEIKWLLWLSQLPQVTDVPSFSESAQSYLQEIIDGFSIVDALEIQRVEKVPSLSESAPSYWHKIIDEFSIIDALEVQKIEKVTRNHDVKAFDHFLKQKFQSRPDHGVKAVEHFLKQRFKSHPEIAEVPDFFLLSCTSENINNLAHALMLKEAMTDAIFPVMDDLIQAISNMAKNNAHIPMRSLAHGQHPSATTLGKEMATFAVRLGRQRKEIFRVALPGIFAYAGNYNAVTCPDIDWPQVAEEFVTSLGLSFSPYLTDQIEPLDNLANAIVQFNKVLIEFDKDIWQYRSLGYFKQMTKSGETGPSAMPGKVNPIGSGKSVGKIIAANKNLRPLRMRFAIAQFGDSADSIVLNNSSIGIVLKEMFVGLRNALYAYKRTLQLISELEVNEYRMSEDLNHSWLILAEPIKKAMQSYGVPEPDERLKVITAPVTKESARVREFVKGLELPDEAKANLLKLAPHSCIGAASELAMEVDSALNVLSIKHV</sequence>
<gene>
    <name evidence="6" type="ORF">M0R45_035031</name>
</gene>
<keyword evidence="7" id="KW-1185">Reference proteome</keyword>
<dbReference type="GO" id="GO:0004018">
    <property type="term" value="F:N6-(1,2-dicarboxyethyl)AMP AMP-lyase (fumarate-forming) activity"/>
    <property type="evidence" value="ECO:0007669"/>
    <property type="project" value="InterPro"/>
</dbReference>
<feature type="domain" description="Adenylosuccinate lyase PurB C-terminal" evidence="5">
    <location>
        <begin position="315"/>
        <end position="423"/>
    </location>
</feature>
<evidence type="ECO:0000313" key="7">
    <source>
        <dbReference type="Proteomes" id="UP001457282"/>
    </source>
</evidence>
<keyword evidence="3" id="KW-0658">Purine biosynthesis</keyword>
<dbReference type="Gene3D" id="1.20.200.10">
    <property type="entry name" value="Fumarase/aspartase (Central domain)"/>
    <property type="match status" value="2"/>
</dbReference>
<evidence type="ECO:0000256" key="2">
    <source>
        <dbReference type="ARBA" id="ARBA00004734"/>
    </source>
</evidence>
<evidence type="ECO:0000256" key="3">
    <source>
        <dbReference type="ARBA" id="ARBA00022755"/>
    </source>
</evidence>
<dbReference type="Pfam" id="PF00206">
    <property type="entry name" value="Lyase_1"/>
    <property type="match status" value="2"/>
</dbReference>
<dbReference type="Proteomes" id="UP001457282">
    <property type="component" value="Unassembled WGS sequence"/>
</dbReference>
<organism evidence="6 7">
    <name type="scientific">Rubus argutus</name>
    <name type="common">Southern blackberry</name>
    <dbReference type="NCBI Taxonomy" id="59490"/>
    <lineage>
        <taxon>Eukaryota</taxon>
        <taxon>Viridiplantae</taxon>
        <taxon>Streptophyta</taxon>
        <taxon>Embryophyta</taxon>
        <taxon>Tracheophyta</taxon>
        <taxon>Spermatophyta</taxon>
        <taxon>Magnoliopsida</taxon>
        <taxon>eudicotyledons</taxon>
        <taxon>Gunneridae</taxon>
        <taxon>Pentapetalae</taxon>
        <taxon>rosids</taxon>
        <taxon>fabids</taxon>
        <taxon>Rosales</taxon>
        <taxon>Rosaceae</taxon>
        <taxon>Rosoideae</taxon>
        <taxon>Rosoideae incertae sedis</taxon>
        <taxon>Rubus</taxon>
    </lineage>
</organism>
<dbReference type="SUPFAM" id="SSF48557">
    <property type="entry name" value="L-aspartase-like"/>
    <property type="match status" value="2"/>
</dbReference>
<proteinExistence type="predicted"/>
<dbReference type="AlphaFoldDB" id="A0AAW1VW36"/>
<dbReference type="GO" id="GO:0006188">
    <property type="term" value="P:IMP biosynthetic process"/>
    <property type="evidence" value="ECO:0007669"/>
    <property type="project" value="InterPro"/>
</dbReference>
<name>A0AAW1VW36_RUBAR</name>
<dbReference type="InterPro" id="IPR008948">
    <property type="entry name" value="L-Aspartase-like"/>
</dbReference>
<dbReference type="Gene3D" id="1.10.40.30">
    <property type="entry name" value="Fumarase/aspartase (C-terminal domain)"/>
    <property type="match status" value="2"/>
</dbReference>
<dbReference type="InterPro" id="IPR047136">
    <property type="entry name" value="PurB_bact"/>
</dbReference>
<dbReference type="InterPro" id="IPR024083">
    <property type="entry name" value="Fumarase/histidase_N"/>
</dbReference>
<feature type="domain" description="Adenylosuccinate lyase PurB C-terminal" evidence="5">
    <location>
        <begin position="853"/>
        <end position="954"/>
    </location>
</feature>
<comment type="pathway">
    <text evidence="2">Purine metabolism; AMP biosynthesis via de novo pathway; AMP from IMP: step 2/2.</text>
</comment>
<feature type="domain" description="Fumarate lyase N-terminal" evidence="4">
    <location>
        <begin position="55"/>
        <end position="281"/>
    </location>
</feature>
<accession>A0AAW1VW36</accession>
<evidence type="ECO:0000259" key="5">
    <source>
        <dbReference type="Pfam" id="PF08328"/>
    </source>
</evidence>
<dbReference type="PANTHER" id="PTHR43411">
    <property type="entry name" value="ADENYLOSUCCINATE LYASE"/>
    <property type="match status" value="1"/>
</dbReference>
<reference evidence="6 7" key="1">
    <citation type="journal article" date="2023" name="G3 (Bethesda)">
        <title>A chromosome-length genome assembly and annotation of blackberry (Rubus argutus, cv. 'Hillquist').</title>
        <authorList>
            <person name="Bruna T."/>
            <person name="Aryal R."/>
            <person name="Dudchenko O."/>
            <person name="Sargent D.J."/>
            <person name="Mead D."/>
            <person name="Buti M."/>
            <person name="Cavallini A."/>
            <person name="Hytonen T."/>
            <person name="Andres J."/>
            <person name="Pham M."/>
            <person name="Weisz D."/>
            <person name="Mascagni F."/>
            <person name="Usai G."/>
            <person name="Natali L."/>
            <person name="Bassil N."/>
            <person name="Fernandez G.E."/>
            <person name="Lomsadze A."/>
            <person name="Armour M."/>
            <person name="Olukolu B."/>
            <person name="Poorten T."/>
            <person name="Britton C."/>
            <person name="Davik J."/>
            <person name="Ashrafi H."/>
            <person name="Aiden E.L."/>
            <person name="Borodovsky M."/>
            <person name="Worthington M."/>
        </authorList>
    </citation>
    <scope>NUCLEOTIDE SEQUENCE [LARGE SCALE GENOMIC DNA]</scope>
    <source>
        <strain evidence="6">PI 553951</strain>
    </source>
</reference>
<comment type="pathway">
    <text evidence="1">Purine metabolism; IMP biosynthesis via de novo pathway; 5-amino-1-(5-phospho-D-ribosyl)imidazole-4-carboxamide from 5-amino-1-(5-phospho-D-ribosyl)imidazole-4-carboxylate: step 2/2.</text>
</comment>
<dbReference type="EMBL" id="JBEDUW010000007">
    <property type="protein sequence ID" value="KAK9911108.1"/>
    <property type="molecule type" value="Genomic_DNA"/>
</dbReference>
<dbReference type="PANTHER" id="PTHR43411:SF1">
    <property type="entry name" value="ADENYLOSUCCINATE LYASE"/>
    <property type="match status" value="1"/>
</dbReference>
<evidence type="ECO:0000313" key="6">
    <source>
        <dbReference type="EMBL" id="KAK9911108.1"/>
    </source>
</evidence>
<feature type="domain" description="Fumarate lyase N-terminal" evidence="4">
    <location>
        <begin position="571"/>
        <end position="810"/>
    </location>
</feature>
<evidence type="ECO:0000259" key="4">
    <source>
        <dbReference type="Pfam" id="PF00206"/>
    </source>
</evidence>